<feature type="binding site" evidence="13">
    <location>
        <position position="70"/>
    </location>
    <ligand>
        <name>Mg(2+)</name>
        <dbReference type="ChEBI" id="CHEBI:18420"/>
    </ligand>
</feature>
<evidence type="ECO:0000256" key="12">
    <source>
        <dbReference type="ARBA" id="ARBA00029523"/>
    </source>
</evidence>
<evidence type="ECO:0000313" key="17">
    <source>
        <dbReference type="Proteomes" id="UP000256562"/>
    </source>
</evidence>
<dbReference type="OrthoDB" id="9783592at2"/>
<dbReference type="GO" id="GO:0000287">
    <property type="term" value="F:magnesium ion binding"/>
    <property type="evidence" value="ECO:0007669"/>
    <property type="project" value="UniProtKB-UniRule"/>
</dbReference>
<evidence type="ECO:0000256" key="2">
    <source>
        <dbReference type="ARBA" id="ARBA00022490"/>
    </source>
</evidence>
<dbReference type="GO" id="GO:0006281">
    <property type="term" value="P:DNA repair"/>
    <property type="evidence" value="ECO:0007669"/>
    <property type="project" value="UniProtKB-UniRule"/>
</dbReference>
<comment type="subcellular location">
    <subcellularLocation>
        <location evidence="1 13">Cytoplasm</location>
    </subcellularLocation>
</comment>
<keyword evidence="8 13" id="KW-0460">Magnesium</keyword>
<evidence type="ECO:0000256" key="11">
    <source>
        <dbReference type="ARBA" id="ARBA00023447"/>
    </source>
</evidence>
<dbReference type="AlphaFoldDB" id="A0A3E0IKP8"/>
<evidence type="ECO:0000313" key="14">
    <source>
        <dbReference type="EMBL" id="REH89011.1"/>
    </source>
</evidence>
<evidence type="ECO:0000256" key="10">
    <source>
        <dbReference type="ARBA" id="ARBA00023204"/>
    </source>
</evidence>
<dbReference type="CDD" id="cd22354">
    <property type="entry name" value="RecU-like"/>
    <property type="match status" value="1"/>
</dbReference>
<keyword evidence="4 13" id="KW-0479">Metal-binding</keyword>
<comment type="similarity">
    <text evidence="11 13">Belongs to the RecU family.</text>
</comment>
<proteinExistence type="inferred from homology"/>
<dbReference type="InterPro" id="IPR011856">
    <property type="entry name" value="tRNA_endonuc-like_dom_sf"/>
</dbReference>
<dbReference type="GO" id="GO:0008821">
    <property type="term" value="F:crossover junction DNA endonuclease activity"/>
    <property type="evidence" value="ECO:0007669"/>
    <property type="project" value="UniProtKB-EC"/>
</dbReference>
<comment type="catalytic activity">
    <reaction evidence="13">
        <text>Endonucleolytic cleavage at a junction such as a reciprocal single-stranded crossover between two homologous DNA duplexes (Holliday junction).</text>
        <dbReference type="EC" id="3.1.21.10"/>
    </reaction>
</comment>
<dbReference type="EMBL" id="QKXQ01000712">
    <property type="protein sequence ID" value="REH89011.1"/>
    <property type="molecule type" value="Genomic_DNA"/>
</dbReference>
<evidence type="ECO:0000313" key="16">
    <source>
        <dbReference type="Proteomes" id="UP000256337"/>
    </source>
</evidence>
<name>A0A3E0IKP8_9STAP</name>
<gene>
    <name evidence="13" type="primary">recU</name>
    <name evidence="15" type="ORF">DOS76_04590</name>
    <name evidence="14" type="ORF">DOS83_13795</name>
</gene>
<evidence type="ECO:0000256" key="13">
    <source>
        <dbReference type="HAMAP-Rule" id="MF_00130"/>
    </source>
</evidence>
<evidence type="ECO:0000256" key="9">
    <source>
        <dbReference type="ARBA" id="ARBA00023172"/>
    </source>
</evidence>
<dbReference type="HAMAP" id="MF_00130">
    <property type="entry name" value="RecU"/>
    <property type="match status" value="1"/>
</dbReference>
<feature type="binding site" evidence="13">
    <location>
        <position position="55"/>
    </location>
    <ligand>
        <name>Mg(2+)</name>
        <dbReference type="ChEBI" id="CHEBI:18420"/>
    </ligand>
</feature>
<evidence type="ECO:0000256" key="7">
    <source>
        <dbReference type="ARBA" id="ARBA00022801"/>
    </source>
</evidence>
<dbReference type="InterPro" id="IPR011335">
    <property type="entry name" value="Restrct_endonuc-II-like"/>
</dbReference>
<dbReference type="Proteomes" id="UP000256337">
    <property type="component" value="Unassembled WGS sequence"/>
</dbReference>
<protein>
    <recommendedName>
        <fullName evidence="12 13">Holliday junction resolvase RecU</fullName>
        <ecNumber evidence="13">3.1.21.10</ecNumber>
    </recommendedName>
    <alternativeName>
        <fullName evidence="13">Recombination protein U homolog</fullName>
    </alternativeName>
</protein>
<comment type="function">
    <text evidence="13">Endonuclease that resolves Holliday junction intermediates in genetic recombination. Cleaves mobile four-strand junctions by introducing symmetrical nicks in paired strands. Promotes annealing of linear ssDNA with homologous dsDNA. Required for DNA repair, homologous recombination and chromosome segregation.</text>
</comment>
<keyword evidence="5 13" id="KW-0255">Endonuclease</keyword>
<dbReference type="GO" id="GO:0005737">
    <property type="term" value="C:cytoplasm"/>
    <property type="evidence" value="ECO:0007669"/>
    <property type="project" value="UniProtKB-SubCell"/>
</dbReference>
<feature type="site" description="Transition state stabilizer" evidence="13">
    <location>
        <position position="72"/>
    </location>
</feature>
<evidence type="ECO:0000256" key="8">
    <source>
        <dbReference type="ARBA" id="ARBA00022842"/>
    </source>
</evidence>
<dbReference type="GO" id="GO:0003676">
    <property type="term" value="F:nucleic acid binding"/>
    <property type="evidence" value="ECO:0007669"/>
    <property type="project" value="InterPro"/>
</dbReference>
<keyword evidence="9 13" id="KW-0233">DNA recombination</keyword>
<evidence type="ECO:0000256" key="5">
    <source>
        <dbReference type="ARBA" id="ARBA00022759"/>
    </source>
</evidence>
<evidence type="ECO:0000256" key="6">
    <source>
        <dbReference type="ARBA" id="ARBA00022763"/>
    </source>
</evidence>
<dbReference type="Gene3D" id="3.40.1350.10">
    <property type="match status" value="1"/>
</dbReference>
<reference evidence="16 17" key="1">
    <citation type="journal article" date="2018" name="Vet. Microbiol.">
        <title>Characterisation of Staphylococcus felis isolated from cats using whole genome sequencing.</title>
        <authorList>
            <person name="Worthing K."/>
            <person name="Pang S."/>
            <person name="Trott D.J."/>
            <person name="Abraham S."/>
            <person name="Coombs G.W."/>
            <person name="Jordan D."/>
            <person name="McIntyre L."/>
            <person name="Davies M.R."/>
            <person name="Norris J."/>
        </authorList>
    </citation>
    <scope>NUCLEOTIDE SEQUENCE [LARGE SCALE GENOMIC DNA]</scope>
    <source>
        <strain evidence="15 16">F25</strain>
        <strain evidence="14 17">F9</strain>
    </source>
</reference>
<dbReference type="GO" id="GO:0007059">
    <property type="term" value="P:chromosome segregation"/>
    <property type="evidence" value="ECO:0007669"/>
    <property type="project" value="UniProtKB-UniRule"/>
</dbReference>
<evidence type="ECO:0000256" key="1">
    <source>
        <dbReference type="ARBA" id="ARBA00004496"/>
    </source>
</evidence>
<evidence type="ECO:0000313" key="15">
    <source>
        <dbReference type="EMBL" id="REI23000.1"/>
    </source>
</evidence>
<evidence type="ECO:0000256" key="4">
    <source>
        <dbReference type="ARBA" id="ARBA00022723"/>
    </source>
</evidence>
<dbReference type="GO" id="GO:0006310">
    <property type="term" value="P:DNA recombination"/>
    <property type="evidence" value="ECO:0007669"/>
    <property type="project" value="UniProtKB-UniRule"/>
</dbReference>
<keyword evidence="3 13" id="KW-0540">Nuclease</keyword>
<comment type="cofactor">
    <cofactor evidence="13">
        <name>Mg(2+)</name>
        <dbReference type="ChEBI" id="CHEBI:18420"/>
    </cofactor>
    <text evidence="13">Binds 1 Mg(2+) ion per subunit.</text>
</comment>
<keyword evidence="2 13" id="KW-0963">Cytoplasm</keyword>
<dbReference type="RefSeq" id="WP_115871745.1">
    <property type="nucleotide sequence ID" value="NZ_QKXN01000130.1"/>
</dbReference>
<keyword evidence="6 13" id="KW-0227">DNA damage</keyword>
<feature type="binding site" evidence="13">
    <location>
        <position position="57"/>
    </location>
    <ligand>
        <name>Mg(2+)</name>
        <dbReference type="ChEBI" id="CHEBI:18420"/>
    </ligand>
</feature>
<comment type="caution">
    <text evidence="14">The sequence shown here is derived from an EMBL/GenBank/DDBJ whole genome shotgun (WGS) entry which is preliminary data.</text>
</comment>
<organism evidence="14 17">
    <name type="scientific">Staphylococcus felis</name>
    <dbReference type="NCBI Taxonomy" id="46127"/>
    <lineage>
        <taxon>Bacteria</taxon>
        <taxon>Bacillati</taxon>
        <taxon>Bacillota</taxon>
        <taxon>Bacilli</taxon>
        <taxon>Bacillales</taxon>
        <taxon>Staphylococcaceae</taxon>
        <taxon>Staphylococcus</taxon>
    </lineage>
</organism>
<sequence>MNKIPQKNRGKYLESVIEVSNRQYRERQLALVNKIPTPTKISQKKGYAYYSEKSTVDFIGVYRKKHVAFDTKEVQSKSFPFSRLSDHQYKFLLNTHNQGGEAFILILFKHVNELYRLDITMYQLLKSKLCRKSIPYEWFNSNLTPIKSNNGVYYDYLDIAHA</sequence>
<dbReference type="InterPro" id="IPR004612">
    <property type="entry name" value="Resolv_RecU"/>
</dbReference>
<feature type="binding site" evidence="13">
    <location>
        <position position="88"/>
    </location>
    <ligand>
        <name>Mg(2+)</name>
        <dbReference type="ChEBI" id="CHEBI:18420"/>
    </ligand>
</feature>
<dbReference type="SUPFAM" id="SSF52980">
    <property type="entry name" value="Restriction endonuclease-like"/>
    <property type="match status" value="1"/>
</dbReference>
<keyword evidence="10 13" id="KW-0234">DNA repair</keyword>
<keyword evidence="7 13" id="KW-0378">Hydrolase</keyword>
<evidence type="ECO:0000256" key="3">
    <source>
        <dbReference type="ARBA" id="ARBA00022722"/>
    </source>
</evidence>
<dbReference type="EMBL" id="QKYD01000075">
    <property type="protein sequence ID" value="REI23000.1"/>
    <property type="molecule type" value="Genomic_DNA"/>
</dbReference>
<accession>A0A3E0IKP8</accession>
<dbReference type="EC" id="3.1.21.10" evidence="13"/>
<dbReference type="Proteomes" id="UP000256562">
    <property type="component" value="Unassembled WGS sequence"/>
</dbReference>
<dbReference type="Pfam" id="PF03838">
    <property type="entry name" value="RecU"/>
    <property type="match status" value="1"/>
</dbReference>